<evidence type="ECO:0000256" key="1">
    <source>
        <dbReference type="SAM" id="MobiDB-lite"/>
    </source>
</evidence>
<reference evidence="2 3" key="1">
    <citation type="journal article" date="2021" name="BMC Genomics">
        <title>Datura genome reveals duplications of psychoactive alkaloid biosynthetic genes and high mutation rate following tissue culture.</title>
        <authorList>
            <person name="Rajewski A."/>
            <person name="Carter-House D."/>
            <person name="Stajich J."/>
            <person name="Litt A."/>
        </authorList>
    </citation>
    <scope>NUCLEOTIDE SEQUENCE [LARGE SCALE GENOMIC DNA]</scope>
    <source>
        <strain evidence="2">AR-01</strain>
    </source>
</reference>
<evidence type="ECO:0000313" key="2">
    <source>
        <dbReference type="EMBL" id="MCD9645044.1"/>
    </source>
</evidence>
<gene>
    <name evidence="2" type="ORF">HAX54_033697</name>
</gene>
<dbReference type="EMBL" id="JACEIK010004320">
    <property type="protein sequence ID" value="MCD9645044.1"/>
    <property type="molecule type" value="Genomic_DNA"/>
</dbReference>
<comment type="caution">
    <text evidence="2">The sequence shown here is derived from an EMBL/GenBank/DDBJ whole genome shotgun (WGS) entry which is preliminary data.</text>
</comment>
<sequence length="103" mass="12225">MRRGRRGFISFNQVQEQVIPPPLCQTFSDFVSLSHPSVSSRFEDSIFFNSQVVEIFDPPVSPINRDEKRGRNRQRHIHTQAYRERKKAIGERRDKRGRNREGR</sequence>
<evidence type="ECO:0008006" key="4">
    <source>
        <dbReference type="Google" id="ProtNLM"/>
    </source>
</evidence>
<name>A0ABS8VDW3_DATST</name>
<protein>
    <recommendedName>
        <fullName evidence="4">BZIP domain-containing protein</fullName>
    </recommendedName>
</protein>
<organism evidence="2 3">
    <name type="scientific">Datura stramonium</name>
    <name type="common">Jimsonweed</name>
    <name type="synonym">Common thornapple</name>
    <dbReference type="NCBI Taxonomy" id="4076"/>
    <lineage>
        <taxon>Eukaryota</taxon>
        <taxon>Viridiplantae</taxon>
        <taxon>Streptophyta</taxon>
        <taxon>Embryophyta</taxon>
        <taxon>Tracheophyta</taxon>
        <taxon>Spermatophyta</taxon>
        <taxon>Magnoliopsida</taxon>
        <taxon>eudicotyledons</taxon>
        <taxon>Gunneridae</taxon>
        <taxon>Pentapetalae</taxon>
        <taxon>asterids</taxon>
        <taxon>lamiids</taxon>
        <taxon>Solanales</taxon>
        <taxon>Solanaceae</taxon>
        <taxon>Solanoideae</taxon>
        <taxon>Datureae</taxon>
        <taxon>Datura</taxon>
    </lineage>
</organism>
<dbReference type="Proteomes" id="UP000823775">
    <property type="component" value="Unassembled WGS sequence"/>
</dbReference>
<feature type="region of interest" description="Disordered" evidence="1">
    <location>
        <begin position="60"/>
        <end position="103"/>
    </location>
</feature>
<feature type="compositionally biased region" description="Basic and acidic residues" evidence="1">
    <location>
        <begin position="81"/>
        <end position="103"/>
    </location>
</feature>
<proteinExistence type="predicted"/>
<accession>A0ABS8VDW3</accession>
<keyword evidence="3" id="KW-1185">Reference proteome</keyword>
<evidence type="ECO:0000313" key="3">
    <source>
        <dbReference type="Proteomes" id="UP000823775"/>
    </source>
</evidence>